<feature type="domain" description="Beta-Casp" evidence="17">
    <location>
        <begin position="260"/>
        <end position="387"/>
    </location>
</feature>
<dbReference type="GO" id="GO:0004521">
    <property type="term" value="F:RNA endonuclease activity"/>
    <property type="evidence" value="ECO:0007669"/>
    <property type="project" value="TreeGrafter"/>
</dbReference>
<dbReference type="Pfam" id="PF10996">
    <property type="entry name" value="Beta-Casp"/>
    <property type="match status" value="1"/>
</dbReference>
<dbReference type="PANTHER" id="PTHR11203:SF11">
    <property type="entry name" value="CLEAVAGE AND POLYADENYLATION SPECIFICITY FACTOR SUBUNIT 3"/>
    <property type="match status" value="1"/>
</dbReference>
<evidence type="ECO:0000256" key="5">
    <source>
        <dbReference type="ARBA" id="ARBA00022722"/>
    </source>
</evidence>
<dbReference type="GO" id="GO:0046872">
    <property type="term" value="F:metal ion binding"/>
    <property type="evidence" value="ECO:0007669"/>
    <property type="project" value="UniProtKB-KW"/>
</dbReference>
<keyword evidence="10" id="KW-0539">Nucleus</keyword>
<feature type="domain" description="Metallo-beta-lactamase" evidence="16">
    <location>
        <begin position="25"/>
        <end position="248"/>
    </location>
</feature>
<dbReference type="FunFam" id="3.40.50.10890:FF:000004">
    <property type="entry name" value="Cleavage and polyadenylation specifity factor"/>
    <property type="match status" value="1"/>
</dbReference>
<evidence type="ECO:0000256" key="15">
    <source>
        <dbReference type="SAM" id="MobiDB-lite"/>
    </source>
</evidence>
<organism evidence="19 20">
    <name type="scientific">[Candida] subhashii</name>
    <dbReference type="NCBI Taxonomy" id="561895"/>
    <lineage>
        <taxon>Eukaryota</taxon>
        <taxon>Fungi</taxon>
        <taxon>Dikarya</taxon>
        <taxon>Ascomycota</taxon>
        <taxon>Saccharomycotina</taxon>
        <taxon>Pichiomycetes</taxon>
        <taxon>Debaryomycetaceae</taxon>
        <taxon>Spathaspora</taxon>
    </lineage>
</organism>
<feature type="domain" description="Pre-mRNA 3'-end-processing endonuclease polyadenylation factor C-term" evidence="18">
    <location>
        <begin position="552"/>
        <end position="768"/>
    </location>
</feature>
<feature type="compositionally biased region" description="Acidic residues" evidence="15">
    <location>
        <begin position="520"/>
        <end position="534"/>
    </location>
</feature>
<evidence type="ECO:0000256" key="8">
    <source>
        <dbReference type="ARBA" id="ARBA00022801"/>
    </source>
</evidence>
<evidence type="ECO:0000313" key="19">
    <source>
        <dbReference type="EMBL" id="KAG7661352.1"/>
    </source>
</evidence>
<dbReference type="OrthoDB" id="10249535at2759"/>
<evidence type="ECO:0000256" key="11">
    <source>
        <dbReference type="ARBA" id="ARBA00024826"/>
    </source>
</evidence>
<reference evidence="19 20" key="1">
    <citation type="journal article" date="2021" name="DNA Res.">
        <title>Genome analysis of Candida subhashii reveals its hybrid nature and dual mitochondrial genome conformations.</title>
        <authorList>
            <person name="Mixao V."/>
            <person name="Hegedusova E."/>
            <person name="Saus E."/>
            <person name="Pryszcz L.P."/>
            <person name="Cillingova A."/>
            <person name="Nosek J."/>
            <person name="Gabaldon T."/>
        </authorList>
    </citation>
    <scope>NUCLEOTIDE SEQUENCE [LARGE SCALE GENOMIC DNA]</scope>
    <source>
        <strain evidence="19 20">CBS 10753</strain>
    </source>
</reference>
<evidence type="ECO:0000256" key="6">
    <source>
        <dbReference type="ARBA" id="ARBA00022723"/>
    </source>
</evidence>
<keyword evidence="6" id="KW-0479">Metal-binding</keyword>
<dbReference type="InterPro" id="IPR022712">
    <property type="entry name" value="Beta_Casp"/>
</dbReference>
<keyword evidence="9" id="KW-0862">Zinc</keyword>
<keyword evidence="8" id="KW-0378">Hydrolase</keyword>
<evidence type="ECO:0000256" key="14">
    <source>
        <dbReference type="ARBA" id="ARBA00075008"/>
    </source>
</evidence>
<dbReference type="GO" id="GO:0004534">
    <property type="term" value="F:5'-3' RNA exonuclease activity"/>
    <property type="evidence" value="ECO:0007669"/>
    <property type="project" value="TreeGrafter"/>
</dbReference>
<dbReference type="RefSeq" id="XP_049261585.1">
    <property type="nucleotide sequence ID" value="XM_049409178.1"/>
</dbReference>
<comment type="subcellular location">
    <subcellularLocation>
        <location evidence="1">Nucleus</location>
    </subcellularLocation>
</comment>
<keyword evidence="5" id="KW-0540">Nuclease</keyword>
<evidence type="ECO:0000256" key="13">
    <source>
        <dbReference type="ARBA" id="ARBA00069466"/>
    </source>
</evidence>
<keyword evidence="7" id="KW-0255">Endonuclease</keyword>
<dbReference type="GO" id="GO:0003723">
    <property type="term" value="F:RNA binding"/>
    <property type="evidence" value="ECO:0007669"/>
    <property type="project" value="TreeGrafter"/>
</dbReference>
<dbReference type="InterPro" id="IPR001279">
    <property type="entry name" value="Metallo-B-lactamas"/>
</dbReference>
<evidence type="ECO:0000313" key="20">
    <source>
        <dbReference type="Proteomes" id="UP000694255"/>
    </source>
</evidence>
<dbReference type="PANTHER" id="PTHR11203">
    <property type="entry name" value="CLEAVAGE AND POLYADENYLATION SPECIFICITY FACTOR FAMILY MEMBER"/>
    <property type="match status" value="1"/>
</dbReference>
<name>A0A8J5UIS4_9ASCO</name>
<keyword evidence="20" id="KW-1185">Reference proteome</keyword>
<dbReference type="InterPro" id="IPR011108">
    <property type="entry name" value="RMMBL"/>
</dbReference>
<dbReference type="GO" id="GO:0006397">
    <property type="term" value="P:mRNA processing"/>
    <property type="evidence" value="ECO:0007669"/>
    <property type="project" value="UniProtKB-KW"/>
</dbReference>
<dbReference type="EMBL" id="JAGSYN010000221">
    <property type="protein sequence ID" value="KAG7661352.1"/>
    <property type="molecule type" value="Genomic_DNA"/>
</dbReference>
<feature type="region of interest" description="Disordered" evidence="15">
    <location>
        <begin position="517"/>
        <end position="543"/>
    </location>
</feature>
<proteinExistence type="inferred from homology"/>
<evidence type="ECO:0000259" key="16">
    <source>
        <dbReference type="SMART" id="SM00849"/>
    </source>
</evidence>
<dbReference type="GeneID" id="73471944"/>
<dbReference type="CDD" id="cd16292">
    <property type="entry name" value="CPSF3-like_MBL-fold"/>
    <property type="match status" value="1"/>
</dbReference>
<dbReference type="AlphaFoldDB" id="A0A8J5UIS4"/>
<dbReference type="Pfam" id="PF11718">
    <property type="entry name" value="CPSF73-100_C"/>
    <property type="match status" value="1"/>
</dbReference>
<dbReference type="SMART" id="SM01027">
    <property type="entry name" value="Beta-Casp"/>
    <property type="match status" value="1"/>
</dbReference>
<dbReference type="GO" id="GO:0005847">
    <property type="term" value="C:mRNA cleavage and polyadenylation specificity factor complex"/>
    <property type="evidence" value="ECO:0007669"/>
    <property type="project" value="TreeGrafter"/>
</dbReference>
<keyword evidence="4" id="KW-0507">mRNA processing</keyword>
<dbReference type="Proteomes" id="UP000694255">
    <property type="component" value="Unassembled WGS sequence"/>
</dbReference>
<evidence type="ECO:0000256" key="2">
    <source>
        <dbReference type="ARBA" id="ARBA00010624"/>
    </source>
</evidence>
<comment type="function">
    <text evidence="11">Component of the cleavage factor I (CF I) involved in pre-mRNA 3'-end processing.</text>
</comment>
<protein>
    <recommendedName>
        <fullName evidence="3">Endoribonuclease YSH1</fullName>
    </recommendedName>
    <alternativeName>
        <fullName evidence="13">Endoribonuclease ysh1</fullName>
    </alternativeName>
    <alternativeName>
        <fullName evidence="12 14">mRNA 3'-end-processing protein YSH1</fullName>
    </alternativeName>
</protein>
<evidence type="ECO:0000256" key="10">
    <source>
        <dbReference type="ARBA" id="ARBA00023242"/>
    </source>
</evidence>
<evidence type="ECO:0000256" key="3">
    <source>
        <dbReference type="ARBA" id="ARBA00018311"/>
    </source>
</evidence>
<dbReference type="SMART" id="SM01098">
    <property type="entry name" value="CPSF73-100_C"/>
    <property type="match status" value="1"/>
</dbReference>
<evidence type="ECO:0000256" key="4">
    <source>
        <dbReference type="ARBA" id="ARBA00022664"/>
    </source>
</evidence>
<evidence type="ECO:0000256" key="12">
    <source>
        <dbReference type="ARBA" id="ARBA00032592"/>
    </source>
</evidence>
<evidence type="ECO:0000256" key="7">
    <source>
        <dbReference type="ARBA" id="ARBA00022759"/>
    </source>
</evidence>
<evidence type="ECO:0000259" key="18">
    <source>
        <dbReference type="SMART" id="SM01098"/>
    </source>
</evidence>
<gene>
    <name evidence="19" type="ORF">J8A68_005144</name>
</gene>
<accession>A0A8J5UIS4</accession>
<comment type="caution">
    <text evidence="19">The sequence shown here is derived from an EMBL/GenBank/DDBJ whole genome shotgun (WGS) entry which is preliminary data.</text>
</comment>
<comment type="similarity">
    <text evidence="2">Belongs to the metallo-beta-lactamase superfamily. RNA-metabolizing metallo-beta-lactamase-like family. CPSF2/YSH1 subfamily.</text>
</comment>
<dbReference type="InterPro" id="IPR050698">
    <property type="entry name" value="MBL"/>
</dbReference>
<evidence type="ECO:0000256" key="9">
    <source>
        <dbReference type="ARBA" id="ARBA00022833"/>
    </source>
</evidence>
<dbReference type="Pfam" id="PF16661">
    <property type="entry name" value="Lactamase_B_6"/>
    <property type="match status" value="1"/>
</dbReference>
<evidence type="ECO:0000259" key="17">
    <source>
        <dbReference type="SMART" id="SM01027"/>
    </source>
</evidence>
<dbReference type="InterPro" id="IPR021718">
    <property type="entry name" value="CPSF73-100_C"/>
</dbReference>
<dbReference type="SMART" id="SM00849">
    <property type="entry name" value="Lactamase_B"/>
    <property type="match status" value="1"/>
</dbReference>
<sequence length="774" mass="86426">MTVESEFTDEESFKFFGLGGCNEVGRSCHIIEYKNKVIMLDAGIHPALSGHSSFPFYDEYDLSKVDILLISHFHLDHAASLPYVMQSTTFNGRVFMTSATKAIYRWLLQDFVRVTSIGNARGDAGGTGQQVTSSNLYTDEDIMKSFDKIETIDYHSTMEIEGIRFTAYHAGHVLGACMYFIEIGGLKILFTGDYSREENRHLHAAEVPPIKPDILISESTFGTGTLEPKAALENKLTSHIHATILKGGRVLLPVFALGNAQELLLILDEYWNQNEDLQGFNIYYASTLAKKCMAVYETYTSIMNDNIRLSTTSSTSGKRSNPFDFKFVKSIKDLSRFQDMGPSVVIATPGMLQAGVSRQLLEKWAPDPKNLVIMTGYSVEGTMAKDLLKEPHTIQSASNSDMTIPRRIGIEEISFAAHVDFVQNSEFIEKVNPSRIILVHGDSIPMGRLKSALLSKYSSRRGTEQEIKVYNPKNCEELKIGFKGMKVAKVLGSLAEEQLVALKNEIANKIKEDNGKITDVTEDNQETTEQEQEPTENGTTTKDNTQIDIINTGQIVSGVLVQKDFDLNLLQLQDLHEFTQLATSIVKSKISLKINADIPLMIWHLEQMFGYVNIINDDDEEWECEIMEMVDILIDRTQSSAGLVVTVEWINDNLMADSLADSVIAILYSIDSSPASVKISSSQHRHHNHKEAHSETGIESRIKRISLILKAQFGDSLQELDNAMATITIGKNVAKIDYNKLTVECGSKVLKDRIENIIRRGTSLTAPLSKYQKV</sequence>
<evidence type="ECO:0000256" key="1">
    <source>
        <dbReference type="ARBA" id="ARBA00004123"/>
    </source>
</evidence>
<dbReference type="FunFam" id="3.60.15.10:FF:000001">
    <property type="entry name" value="Cleavage and polyadenylation specificity factor"/>
    <property type="match status" value="1"/>
</dbReference>
<dbReference type="Pfam" id="PF07521">
    <property type="entry name" value="RMMBL"/>
    <property type="match status" value="1"/>
</dbReference>